<keyword evidence="2" id="KW-1185">Reference proteome</keyword>
<protein>
    <submittedName>
        <fullName evidence="1">Uncharacterized protein</fullName>
    </submittedName>
</protein>
<organism evidence="1 2">
    <name type="scientific">Aspergillus tamarii</name>
    <dbReference type="NCBI Taxonomy" id="41984"/>
    <lineage>
        <taxon>Eukaryota</taxon>
        <taxon>Fungi</taxon>
        <taxon>Dikarya</taxon>
        <taxon>Ascomycota</taxon>
        <taxon>Pezizomycotina</taxon>
        <taxon>Eurotiomycetes</taxon>
        <taxon>Eurotiomycetidae</taxon>
        <taxon>Eurotiales</taxon>
        <taxon>Aspergillaceae</taxon>
        <taxon>Aspergillus</taxon>
        <taxon>Aspergillus subgen. Circumdati</taxon>
    </lineage>
</organism>
<evidence type="ECO:0000313" key="2">
    <source>
        <dbReference type="Proteomes" id="UP000326950"/>
    </source>
</evidence>
<evidence type="ECO:0000313" key="1">
    <source>
        <dbReference type="EMBL" id="KAE8166614.1"/>
    </source>
</evidence>
<name>A0A5N6V6W6_ASPTM</name>
<dbReference type="OrthoDB" id="76567at2759"/>
<proteinExistence type="predicted"/>
<dbReference type="EMBL" id="ML738593">
    <property type="protein sequence ID" value="KAE8166614.1"/>
    <property type="molecule type" value="Genomic_DNA"/>
</dbReference>
<gene>
    <name evidence="1" type="ORF">BDV40DRAFT_255111</name>
</gene>
<accession>A0A5N6V6W6</accession>
<dbReference type="Proteomes" id="UP000326950">
    <property type="component" value="Unassembled WGS sequence"/>
</dbReference>
<sequence>MRPRHCYNSFTETLDVDMPLWIHGFGVNWFTDWLIHMVVKGYIAQKSLYASSGITLRGFTGRFHGRYAAYSLPIISVWY</sequence>
<reference evidence="1 2" key="1">
    <citation type="submission" date="2019-04" db="EMBL/GenBank/DDBJ databases">
        <title>Friends and foes A comparative genomics study of 23 Aspergillus species from section Flavi.</title>
        <authorList>
            <consortium name="DOE Joint Genome Institute"/>
            <person name="Kjaerbolling I."/>
            <person name="Vesth T."/>
            <person name="Frisvad J.C."/>
            <person name="Nybo J.L."/>
            <person name="Theobald S."/>
            <person name="Kildgaard S."/>
            <person name="Isbrandt T."/>
            <person name="Kuo A."/>
            <person name="Sato A."/>
            <person name="Lyhne E.K."/>
            <person name="Kogle M.E."/>
            <person name="Wiebenga A."/>
            <person name="Kun R.S."/>
            <person name="Lubbers R.J."/>
            <person name="Makela M.R."/>
            <person name="Barry K."/>
            <person name="Chovatia M."/>
            <person name="Clum A."/>
            <person name="Daum C."/>
            <person name="Haridas S."/>
            <person name="He G."/>
            <person name="LaButti K."/>
            <person name="Lipzen A."/>
            <person name="Mondo S."/>
            <person name="Riley R."/>
            <person name="Salamov A."/>
            <person name="Simmons B.A."/>
            <person name="Magnuson J.K."/>
            <person name="Henrissat B."/>
            <person name="Mortensen U.H."/>
            <person name="Larsen T.O."/>
            <person name="Devries R.P."/>
            <person name="Grigoriev I.V."/>
            <person name="Machida M."/>
            <person name="Baker S.E."/>
            <person name="Andersen M.R."/>
        </authorList>
    </citation>
    <scope>NUCLEOTIDE SEQUENCE [LARGE SCALE GENOMIC DNA]</scope>
    <source>
        <strain evidence="1 2">CBS 117626</strain>
    </source>
</reference>
<dbReference type="AlphaFoldDB" id="A0A5N6V6W6"/>